<organism evidence="7">
    <name type="scientific">Mycoplasmopsis californica HAZ160_1</name>
    <dbReference type="NCBI Taxonomy" id="1397850"/>
    <lineage>
        <taxon>Bacteria</taxon>
        <taxon>Bacillati</taxon>
        <taxon>Mycoplasmatota</taxon>
        <taxon>Mycoplasmoidales</taxon>
        <taxon>Metamycoplasmataceae</taxon>
        <taxon>Mycoplasmopsis</taxon>
    </lineage>
</organism>
<dbReference type="InterPro" id="IPR000206">
    <property type="entry name" value="Ribosomal_bL12"/>
</dbReference>
<dbReference type="Pfam" id="PF16320">
    <property type="entry name" value="Ribosomal_L12_N"/>
    <property type="match status" value="1"/>
</dbReference>
<evidence type="ECO:0000256" key="2">
    <source>
        <dbReference type="ARBA" id="ARBA00022980"/>
    </source>
</evidence>
<gene>
    <name evidence="4 7" type="primary">rplL</name>
    <name evidence="7" type="ORF">MCAL160_0927</name>
</gene>
<dbReference type="InterPro" id="IPR036235">
    <property type="entry name" value="Ribosomal_bL12_oligo_N_sf"/>
</dbReference>
<dbReference type="NCBIfam" id="TIGR00855">
    <property type="entry name" value="L12"/>
    <property type="match status" value="1"/>
</dbReference>
<dbReference type="GO" id="GO:0022625">
    <property type="term" value="C:cytosolic large ribosomal subunit"/>
    <property type="evidence" value="ECO:0007669"/>
    <property type="project" value="TreeGrafter"/>
</dbReference>
<reference evidence="7" key="1">
    <citation type="journal article" date="2014" name="Appl. Environ. Microbiol.">
        <title>Molecular Epidemiology of Cases of Mycoplasma californicum Infection in Japan.</title>
        <authorList>
            <person name="Hata E."/>
            <person name="Suzuki K."/>
            <person name="Hanyu H."/>
            <person name="Itoh M."/>
            <person name="Higuchi H."/>
            <person name="Kobayashi H."/>
        </authorList>
    </citation>
    <scope>NUCLEOTIDE SEQUENCE</scope>
    <source>
        <strain evidence="7">HAZ160_1</strain>
    </source>
</reference>
<dbReference type="Pfam" id="PF00542">
    <property type="entry name" value="Ribosomal_L12"/>
    <property type="match status" value="1"/>
</dbReference>
<dbReference type="PANTHER" id="PTHR45987:SF4">
    <property type="entry name" value="LARGE RIBOSOMAL SUBUNIT PROTEIN BL12M"/>
    <property type="match status" value="1"/>
</dbReference>
<dbReference type="Gene3D" id="3.30.1390.10">
    <property type="match status" value="1"/>
</dbReference>
<accession>A0AAT9F8N9</accession>
<sequence length="129" mass="13604">MKGKLKMAKLEKDTFISALKEMSIKEVMELVEAMKEEFGIDPSAVAVAAAPAAGPAAEEKSSVNVVITADNGKKLAIVKVVKETLGLALMDANKLVSALPATVKENVSMNEAEELKAKLTEAGATVEFK</sequence>
<dbReference type="InterPro" id="IPR008932">
    <property type="entry name" value="Ribosomal_bL12_oligo"/>
</dbReference>
<evidence type="ECO:0000256" key="4">
    <source>
        <dbReference type="HAMAP-Rule" id="MF_00368"/>
    </source>
</evidence>
<dbReference type="HAMAP" id="MF_00368">
    <property type="entry name" value="Ribosomal_bL12"/>
    <property type="match status" value="1"/>
</dbReference>
<proteinExistence type="inferred from homology"/>
<dbReference type="AlphaFoldDB" id="A0AAT9F8N9"/>
<feature type="domain" description="Large ribosomal subunit protein bL12 C-terminal" evidence="5">
    <location>
        <begin position="64"/>
        <end position="129"/>
    </location>
</feature>
<reference evidence="7" key="3">
    <citation type="journal article" date="2019" name="Vet. Microbiol.">
        <title>Mutations associated with change of susceptibility to lincosamides and/or macrolides in field and laboratory-derived Mycoplasma californicum strains in Japan, and development of a rapid detection method for these mutations.</title>
        <authorList>
            <person name="Hata E."/>
            <person name="Nagai K."/>
            <person name="Murakami K."/>
        </authorList>
    </citation>
    <scope>NUCLEOTIDE SEQUENCE</scope>
    <source>
        <strain evidence="7">HAZ160_1</strain>
    </source>
</reference>
<dbReference type="SUPFAM" id="SSF54736">
    <property type="entry name" value="ClpS-like"/>
    <property type="match status" value="1"/>
</dbReference>
<evidence type="ECO:0000313" key="7">
    <source>
        <dbReference type="EMBL" id="BAP01271.1"/>
    </source>
</evidence>
<feature type="domain" description="Large ribosomal subunit protein bL12 oligomerization" evidence="6">
    <location>
        <begin position="12"/>
        <end position="57"/>
    </location>
</feature>
<dbReference type="GO" id="GO:0003735">
    <property type="term" value="F:structural constituent of ribosome"/>
    <property type="evidence" value="ECO:0007669"/>
    <property type="project" value="InterPro"/>
</dbReference>
<dbReference type="GO" id="GO:0003729">
    <property type="term" value="F:mRNA binding"/>
    <property type="evidence" value="ECO:0007669"/>
    <property type="project" value="TreeGrafter"/>
</dbReference>
<dbReference type="Gene3D" id="1.20.5.710">
    <property type="entry name" value="Single helix bin"/>
    <property type="match status" value="1"/>
</dbReference>
<protein>
    <recommendedName>
        <fullName evidence="4">Large ribosomal subunit protein bL12</fullName>
    </recommendedName>
</protein>
<dbReference type="SUPFAM" id="SSF48300">
    <property type="entry name" value="Ribosomal protein L7/12, oligomerisation (N-terminal) domain"/>
    <property type="match status" value="1"/>
</dbReference>
<name>A0AAT9F8N9_9BACT</name>
<evidence type="ECO:0000256" key="3">
    <source>
        <dbReference type="ARBA" id="ARBA00023274"/>
    </source>
</evidence>
<evidence type="ECO:0000259" key="6">
    <source>
        <dbReference type="Pfam" id="PF16320"/>
    </source>
</evidence>
<dbReference type="PANTHER" id="PTHR45987">
    <property type="entry name" value="39S RIBOSOMAL PROTEIN L12"/>
    <property type="match status" value="1"/>
</dbReference>
<comment type="function">
    <text evidence="4">Forms part of the ribosomal stalk which helps the ribosome interact with GTP-bound translation factors. Is thus essential for accurate translation.</text>
</comment>
<evidence type="ECO:0000259" key="5">
    <source>
        <dbReference type="Pfam" id="PF00542"/>
    </source>
</evidence>
<dbReference type="InterPro" id="IPR014719">
    <property type="entry name" value="Ribosomal_bL12_C/ClpS-like"/>
</dbReference>
<dbReference type="GO" id="GO:0006412">
    <property type="term" value="P:translation"/>
    <property type="evidence" value="ECO:0007669"/>
    <property type="project" value="UniProtKB-UniRule"/>
</dbReference>
<dbReference type="KEGG" id="mcm:MCAL160_0927"/>
<comment type="similarity">
    <text evidence="1 4">Belongs to the bacterial ribosomal protein bL12 family.</text>
</comment>
<reference evidence="7" key="4">
    <citation type="submission" date="2024-06" db="EMBL/GenBank/DDBJ databases">
        <authorList>
            <consortium name="Mycoplasma californicum genome sequencing consortium"/>
            <person name="Hata E."/>
            <person name="Tanaka K."/>
            <person name="Tamamura Y."/>
        </authorList>
    </citation>
    <scope>NUCLEOTIDE SEQUENCE</scope>
    <source>
        <strain evidence="7">HAZ160_1</strain>
    </source>
</reference>
<dbReference type="InterPro" id="IPR013823">
    <property type="entry name" value="Ribosomal_bL12_C"/>
</dbReference>
<comment type="subunit">
    <text evidence="4">Homodimer. Part of the ribosomal stalk of the 50S ribosomal subunit. Forms a multimeric L10(L12)X complex, where L10 forms an elongated spine to which 2 to 4 L12 dimers bind in a sequential fashion. Binds GTP-bound translation factors.</text>
</comment>
<keyword evidence="2 4" id="KW-0689">Ribosomal protein</keyword>
<evidence type="ECO:0000256" key="1">
    <source>
        <dbReference type="ARBA" id="ARBA00007197"/>
    </source>
</evidence>
<reference evidence="7" key="2">
    <citation type="journal article" date="2014" name="Genome Announc.">
        <title>Complete Genome Sequence of Mycoplasma californicum Strain HAZ160_1 from Bovine Mastitic Milk in Japan.</title>
        <authorList>
            <person name="Hata E."/>
            <person name="Murakami K."/>
        </authorList>
    </citation>
    <scope>NUCLEOTIDE SEQUENCE</scope>
    <source>
        <strain evidence="7">HAZ160_1</strain>
    </source>
</reference>
<dbReference type="EMBL" id="AP013353">
    <property type="protein sequence ID" value="BAP01271.1"/>
    <property type="molecule type" value="Genomic_DNA"/>
</dbReference>
<keyword evidence="3 4" id="KW-0687">Ribonucleoprotein</keyword>